<dbReference type="Proteomes" id="UP000198948">
    <property type="component" value="Unassembled WGS sequence"/>
</dbReference>
<dbReference type="STRING" id="142588.SAMN04488559_102282"/>
<accession>A0A1H9QTV2</accession>
<evidence type="ECO:0000313" key="2">
    <source>
        <dbReference type="EMBL" id="SER63896.1"/>
    </source>
</evidence>
<dbReference type="AlphaFoldDB" id="A0A1H9QTV2"/>
<evidence type="ECO:0000256" key="1">
    <source>
        <dbReference type="SAM" id="Phobius"/>
    </source>
</evidence>
<keyword evidence="3" id="KW-1185">Reference proteome</keyword>
<proteinExistence type="predicted"/>
<dbReference type="EMBL" id="FOHA01000002">
    <property type="protein sequence ID" value="SER63896.1"/>
    <property type="molecule type" value="Genomic_DNA"/>
</dbReference>
<keyword evidence="1" id="KW-1133">Transmembrane helix</keyword>
<keyword evidence="1" id="KW-0472">Membrane</keyword>
<gene>
    <name evidence="2" type="ORF">SAMN04488559_102282</name>
</gene>
<evidence type="ECO:0000313" key="3">
    <source>
        <dbReference type="Proteomes" id="UP000198948"/>
    </source>
</evidence>
<organism evidence="2 3">
    <name type="scientific">Isobaculum melis</name>
    <dbReference type="NCBI Taxonomy" id="142588"/>
    <lineage>
        <taxon>Bacteria</taxon>
        <taxon>Bacillati</taxon>
        <taxon>Bacillota</taxon>
        <taxon>Bacilli</taxon>
        <taxon>Lactobacillales</taxon>
        <taxon>Carnobacteriaceae</taxon>
        <taxon>Isobaculum</taxon>
    </lineage>
</organism>
<keyword evidence="1" id="KW-0812">Transmembrane</keyword>
<feature type="transmembrane region" description="Helical" evidence="1">
    <location>
        <begin position="6"/>
        <end position="26"/>
    </location>
</feature>
<reference evidence="2 3" key="1">
    <citation type="submission" date="2016-10" db="EMBL/GenBank/DDBJ databases">
        <authorList>
            <person name="de Groot N.N."/>
        </authorList>
    </citation>
    <scope>NUCLEOTIDE SEQUENCE [LARGE SCALE GENOMIC DNA]</scope>
    <source>
        <strain evidence="2 3">DSM 13760</strain>
    </source>
</reference>
<name>A0A1H9QTV2_9LACT</name>
<sequence>MENVSIGISSIIVAAFIFYFVIKGAVKKALIEVKANEQELILKYRADEMGDKVALKAGFTDGDYFKGIAKEAKESFQKERRDISEQCSAIYLSNKTDEEKYATYRELWQQLVEIDQRVAGQKELEEDVKK</sequence>
<protein>
    <submittedName>
        <fullName evidence="2">Uncharacterized protein</fullName>
    </submittedName>
</protein>
<dbReference type="RefSeq" id="WP_092650241.1">
    <property type="nucleotide sequence ID" value="NZ_FOHA01000002.1"/>
</dbReference>